<dbReference type="GO" id="GO:0003677">
    <property type="term" value="F:DNA binding"/>
    <property type="evidence" value="ECO:0007669"/>
    <property type="project" value="UniProtKB-KW"/>
</dbReference>
<dbReference type="GO" id="GO:0003700">
    <property type="term" value="F:DNA-binding transcription factor activity"/>
    <property type="evidence" value="ECO:0007669"/>
    <property type="project" value="InterPro"/>
</dbReference>
<reference evidence="7" key="3">
    <citation type="submission" date="2024-03" db="EMBL/GenBank/DDBJ databases">
        <title>The Genome Sequence of Enterococcus sp. DIV0238c.</title>
        <authorList>
            <consortium name="The Broad Institute Genomics Platform"/>
            <consortium name="The Broad Institute Microbial Omics Core"/>
            <consortium name="The Broad Institute Genomic Center for Infectious Diseases"/>
            <person name="Earl A."/>
            <person name="Manson A."/>
            <person name="Gilmore M."/>
            <person name="Schwartman J."/>
            <person name="Shea T."/>
            <person name="Abouelleil A."/>
            <person name="Cao P."/>
            <person name="Chapman S."/>
            <person name="Cusick C."/>
            <person name="Young S."/>
            <person name="Neafsey D."/>
            <person name="Nusbaum C."/>
            <person name="Birren B."/>
        </authorList>
    </citation>
    <scope>NUCLEOTIDE SEQUENCE</scope>
    <source>
        <strain evidence="7">9D6_DIV0238</strain>
    </source>
</reference>
<dbReference type="PANTHER" id="PTHR30204">
    <property type="entry name" value="REDOX-CYCLING DRUG-SENSING TRANSCRIPTIONAL ACTIVATOR SOXR"/>
    <property type="match status" value="1"/>
</dbReference>
<dbReference type="InterPro" id="IPR047057">
    <property type="entry name" value="MerR_fam"/>
</dbReference>
<evidence type="ECO:0000256" key="1">
    <source>
        <dbReference type="ARBA" id="ARBA00022491"/>
    </source>
</evidence>
<dbReference type="Pfam" id="PF13411">
    <property type="entry name" value="MerR_1"/>
    <property type="match status" value="1"/>
</dbReference>
<evidence type="ECO:0000256" key="3">
    <source>
        <dbReference type="ARBA" id="ARBA00023125"/>
    </source>
</evidence>
<dbReference type="RefSeq" id="WP_176372868.1">
    <property type="nucleotide sequence ID" value="NZ_CP147246.1"/>
</dbReference>
<dbReference type="InterPro" id="IPR009061">
    <property type="entry name" value="DNA-bd_dom_put_sf"/>
</dbReference>
<dbReference type="AlphaFoldDB" id="A0A200J0E1"/>
<evidence type="ECO:0000313" key="6">
    <source>
        <dbReference type="EMBL" id="OUZ30299.1"/>
    </source>
</evidence>
<dbReference type="InterPro" id="IPR000551">
    <property type="entry name" value="MerR-type_HTH_dom"/>
</dbReference>
<name>A0A200J0E1_9ENTE</name>
<keyword evidence="2" id="KW-0805">Transcription regulation</keyword>
<dbReference type="EMBL" id="NIBQ01000003">
    <property type="protein sequence ID" value="OUZ30299.1"/>
    <property type="molecule type" value="Genomic_DNA"/>
</dbReference>
<organism evidence="6">
    <name type="scientific">Candidatus Enterococcus dunnyi</name>
    <dbReference type="NCBI Taxonomy" id="1834192"/>
    <lineage>
        <taxon>Bacteria</taxon>
        <taxon>Bacillati</taxon>
        <taxon>Bacillota</taxon>
        <taxon>Bacilli</taxon>
        <taxon>Lactobacillales</taxon>
        <taxon>Enterococcaceae</taxon>
        <taxon>Enterococcus</taxon>
    </lineage>
</organism>
<evidence type="ECO:0000256" key="4">
    <source>
        <dbReference type="ARBA" id="ARBA00023163"/>
    </source>
</evidence>
<dbReference type="SMART" id="SM00422">
    <property type="entry name" value="HTH_MERR"/>
    <property type="match status" value="1"/>
</dbReference>
<evidence type="ECO:0000256" key="2">
    <source>
        <dbReference type="ARBA" id="ARBA00023015"/>
    </source>
</evidence>
<dbReference type="SUPFAM" id="SSF46955">
    <property type="entry name" value="Putative DNA-binding domain"/>
    <property type="match status" value="1"/>
</dbReference>
<keyword evidence="3" id="KW-0238">DNA-binding</keyword>
<feature type="domain" description="HTH merR-type" evidence="5">
    <location>
        <begin position="1"/>
        <end position="68"/>
    </location>
</feature>
<reference evidence="7" key="2">
    <citation type="submission" date="2017-05" db="EMBL/GenBank/DDBJ databases">
        <authorList>
            <consortium name="The Broad Institute Genomics Platform"/>
            <consortium name="The Broad Institute Genomic Center for Infectious Diseases"/>
            <person name="Earl A."/>
            <person name="Manson A."/>
            <person name="Schwartman J."/>
            <person name="Gilmore M."/>
            <person name="Abouelleil A."/>
            <person name="Cao P."/>
            <person name="Chapman S."/>
            <person name="Cusick C."/>
            <person name="Shea T."/>
            <person name="Young S."/>
            <person name="Neafsey D."/>
            <person name="Nusbaum C."/>
            <person name="Birren B."/>
        </authorList>
    </citation>
    <scope>NUCLEOTIDE SEQUENCE</scope>
    <source>
        <strain evidence="7">9D6_DIV0238</strain>
    </source>
</reference>
<keyword evidence="8" id="KW-1185">Reference proteome</keyword>
<dbReference type="Proteomes" id="UP000196151">
    <property type="component" value="Chromosome"/>
</dbReference>
<evidence type="ECO:0000259" key="5">
    <source>
        <dbReference type="PROSITE" id="PS50937"/>
    </source>
</evidence>
<protein>
    <recommendedName>
        <fullName evidence="5">HTH merR-type domain-containing protein</fullName>
    </recommendedName>
</protein>
<sequence>MKISELSKLTGIKKETIRYYESIGLLTPDRNTNGYRKYTEQELKDLSFILKLKRLSIPLNEVKMLMDIKRQKTSIACKEETLHFLDRYIKISQDKLAFLTKSIDILVDIKHIVGKNNPNEENEIIQRLALFEEEF</sequence>
<keyword evidence="1" id="KW-0678">Repressor</keyword>
<evidence type="ECO:0000313" key="8">
    <source>
        <dbReference type="Proteomes" id="UP000196151"/>
    </source>
</evidence>
<dbReference type="CDD" id="cd00592">
    <property type="entry name" value="HTH_MerR-like"/>
    <property type="match status" value="1"/>
</dbReference>
<keyword evidence="4" id="KW-0804">Transcription</keyword>
<dbReference type="PANTHER" id="PTHR30204:SF69">
    <property type="entry name" value="MERR-FAMILY TRANSCRIPTIONAL REGULATOR"/>
    <property type="match status" value="1"/>
</dbReference>
<gene>
    <name evidence="7" type="ORF">A5889_001907</name>
    <name evidence="6" type="ORF">A5889_002587</name>
</gene>
<dbReference type="PROSITE" id="PS00552">
    <property type="entry name" value="HTH_MERR_1"/>
    <property type="match status" value="1"/>
</dbReference>
<accession>A0A200J0E1</accession>
<proteinExistence type="predicted"/>
<reference evidence="6" key="1">
    <citation type="submission" date="2017-05" db="EMBL/GenBank/DDBJ databases">
        <title>The Genome Sequence of Enterococcus sp. 9D6_DIV0238.</title>
        <authorList>
            <consortium name="The Broad Institute Genomics Platform"/>
            <consortium name="The Broad Institute Genomic Center for Infectious Diseases"/>
            <person name="Earl A."/>
            <person name="Manson A."/>
            <person name="Schwartman J."/>
            <person name="Gilmore M."/>
            <person name="Abouelleil A."/>
            <person name="Cao P."/>
            <person name="Chapman S."/>
            <person name="Cusick C."/>
            <person name="Shea T."/>
            <person name="Young S."/>
            <person name="Neafsey D."/>
            <person name="Nusbaum C."/>
            <person name="Birren B."/>
        </authorList>
    </citation>
    <scope>NUCLEOTIDE SEQUENCE [LARGE SCALE GENOMIC DNA]</scope>
    <source>
        <strain evidence="6">9D6_DIV0238</strain>
    </source>
</reference>
<dbReference type="PRINTS" id="PR00040">
    <property type="entry name" value="HTHMERR"/>
</dbReference>
<dbReference type="PROSITE" id="PS50937">
    <property type="entry name" value="HTH_MERR_2"/>
    <property type="match status" value="1"/>
</dbReference>
<dbReference type="Gene3D" id="1.10.1660.10">
    <property type="match status" value="1"/>
</dbReference>
<dbReference type="EMBL" id="CP147246">
    <property type="protein sequence ID" value="WYJ94394.1"/>
    <property type="molecule type" value="Genomic_DNA"/>
</dbReference>
<evidence type="ECO:0000313" key="7">
    <source>
        <dbReference type="EMBL" id="WYJ94394.1"/>
    </source>
</evidence>